<dbReference type="SUPFAM" id="SSF46785">
    <property type="entry name" value="Winged helix' DNA-binding domain"/>
    <property type="match status" value="1"/>
</dbReference>
<dbReference type="InterPro" id="IPR004839">
    <property type="entry name" value="Aminotransferase_I/II_large"/>
</dbReference>
<protein>
    <submittedName>
        <fullName evidence="7">PLP-dependent aminotransferase family protein</fullName>
    </submittedName>
</protein>
<dbReference type="PROSITE" id="PS50949">
    <property type="entry name" value="HTH_GNTR"/>
    <property type="match status" value="1"/>
</dbReference>
<keyword evidence="4" id="KW-0238">DNA-binding</keyword>
<dbReference type="InterPro" id="IPR036390">
    <property type="entry name" value="WH_DNA-bd_sf"/>
</dbReference>
<feature type="domain" description="HTH gntR-type" evidence="6">
    <location>
        <begin position="26"/>
        <end position="94"/>
    </location>
</feature>
<dbReference type="Proteomes" id="UP001560685">
    <property type="component" value="Unassembled WGS sequence"/>
</dbReference>
<dbReference type="SUPFAM" id="SSF53383">
    <property type="entry name" value="PLP-dependent transferases"/>
    <property type="match status" value="1"/>
</dbReference>
<evidence type="ECO:0000256" key="4">
    <source>
        <dbReference type="ARBA" id="ARBA00023125"/>
    </source>
</evidence>
<dbReference type="InterPro" id="IPR051446">
    <property type="entry name" value="HTH_trans_reg/aminotransferase"/>
</dbReference>
<dbReference type="CDD" id="cd07377">
    <property type="entry name" value="WHTH_GntR"/>
    <property type="match status" value="1"/>
</dbReference>
<organism evidence="7 8">
    <name type="scientific">Hyphococcus lacteus</name>
    <dbReference type="NCBI Taxonomy" id="3143536"/>
    <lineage>
        <taxon>Bacteria</taxon>
        <taxon>Pseudomonadati</taxon>
        <taxon>Pseudomonadota</taxon>
        <taxon>Alphaproteobacteria</taxon>
        <taxon>Parvularculales</taxon>
        <taxon>Parvularculaceae</taxon>
        <taxon>Hyphococcus</taxon>
    </lineage>
</organism>
<evidence type="ECO:0000256" key="1">
    <source>
        <dbReference type="ARBA" id="ARBA00005384"/>
    </source>
</evidence>
<gene>
    <name evidence="7" type="ORF">ABFZ84_07300</name>
</gene>
<dbReference type="Pfam" id="PF00392">
    <property type="entry name" value="GntR"/>
    <property type="match status" value="1"/>
</dbReference>
<evidence type="ECO:0000259" key="6">
    <source>
        <dbReference type="PROSITE" id="PS50949"/>
    </source>
</evidence>
<dbReference type="InterPro" id="IPR015424">
    <property type="entry name" value="PyrdxlP-dep_Trfase"/>
</dbReference>
<dbReference type="InterPro" id="IPR000524">
    <property type="entry name" value="Tscrpt_reg_HTH_GntR"/>
</dbReference>
<sequence length="623" mass="69610">MSEKAARPRKAKSIAPLLRLDNTSSRSLQAQLRSRIFEAISNGIFPPGQKLPSSRKLADELGVARNTVSLAYQQLISEGHLESRERSGVFVAKRSIRALASSDLVVGKHTAIQSSIARDKIVLPALGHSRFQCPPDWQQYKYPFLEGRYDRSLFPVAEWREASRLALGVNEVADWSTDIGDVDDEMLIDEIRTKLLPRRGIAAGRDEILITVGEQQALSLVAELFVKPGVRVGVEEPGLPEMRELLSLRGAQTSFHPIDDEGLIVDDQLGGRDLVHVTPSRQRPTGVTLSIERRKKLLQIAKADNFLIIEDDFECEMNYLQDALPAIRSLDQDGRVLYVASLSKVLAPGLRLGFLVAPPDVIAAARKLRNLTTRRPSPNNQRTAAFFLSLGHYDTMLTRHAKIYEERLIALRDALNHYRPLSIAIPAVAGGTSYWVRGPGSLDGDNLLKEAEAHGILIEPARDYFSTVHGRSNMFRMGVTSIPAENIRSGVQQLSALMRNLEEKKLSPSGQAIEKRLTGKEIKRCLSDVTLRYKTVYGEPCNIILSNDGKMDGRAGYANEDRDAGEWWVEGERWYRQWARWAYGEVAGFYVELVGDRIFWLDDGGNRVDHAVIVRDGNDTAER</sequence>
<reference evidence="7 8" key="1">
    <citation type="submission" date="2024-05" db="EMBL/GenBank/DDBJ databases">
        <title>Three bacterial strains, DH-69, EH-24, and ECK-19 isolated from coastal sediments.</title>
        <authorList>
            <person name="Ye Y.-Q."/>
            <person name="Du Z.-J."/>
        </authorList>
    </citation>
    <scope>NUCLEOTIDE SEQUENCE [LARGE SCALE GENOMIC DNA]</scope>
    <source>
        <strain evidence="7 8">ECK-19</strain>
    </source>
</reference>
<dbReference type="GO" id="GO:0008483">
    <property type="term" value="F:transaminase activity"/>
    <property type="evidence" value="ECO:0007669"/>
    <property type="project" value="UniProtKB-KW"/>
</dbReference>
<keyword evidence="5" id="KW-0804">Transcription</keyword>
<keyword evidence="8" id="KW-1185">Reference proteome</keyword>
<evidence type="ECO:0000313" key="7">
    <source>
        <dbReference type="EMBL" id="MEX6633353.1"/>
    </source>
</evidence>
<keyword evidence="7" id="KW-0032">Aminotransferase</keyword>
<dbReference type="Gene3D" id="3.40.640.10">
    <property type="entry name" value="Type I PLP-dependent aspartate aminotransferase-like (Major domain)"/>
    <property type="match status" value="1"/>
</dbReference>
<comment type="caution">
    <text evidence="7">The sequence shown here is derived from an EMBL/GenBank/DDBJ whole genome shotgun (WGS) entry which is preliminary data.</text>
</comment>
<accession>A0ABV3Z4D8</accession>
<dbReference type="PANTHER" id="PTHR46577:SF1">
    <property type="entry name" value="HTH-TYPE TRANSCRIPTIONAL REGULATORY PROTEIN GABR"/>
    <property type="match status" value="1"/>
</dbReference>
<dbReference type="InterPro" id="IPR036388">
    <property type="entry name" value="WH-like_DNA-bd_sf"/>
</dbReference>
<keyword evidence="7" id="KW-0808">Transferase</keyword>
<dbReference type="Gene3D" id="1.10.10.10">
    <property type="entry name" value="Winged helix-like DNA-binding domain superfamily/Winged helix DNA-binding domain"/>
    <property type="match status" value="1"/>
</dbReference>
<dbReference type="CDD" id="cd00609">
    <property type="entry name" value="AAT_like"/>
    <property type="match status" value="1"/>
</dbReference>
<dbReference type="PRINTS" id="PR00035">
    <property type="entry name" value="HTHGNTR"/>
</dbReference>
<evidence type="ECO:0000313" key="8">
    <source>
        <dbReference type="Proteomes" id="UP001560685"/>
    </source>
</evidence>
<keyword evidence="2" id="KW-0663">Pyridoxal phosphate</keyword>
<proteinExistence type="inferred from homology"/>
<evidence type="ECO:0000256" key="3">
    <source>
        <dbReference type="ARBA" id="ARBA00023015"/>
    </source>
</evidence>
<keyword evidence="3" id="KW-0805">Transcription regulation</keyword>
<name>A0ABV3Z4D8_9PROT</name>
<dbReference type="PANTHER" id="PTHR46577">
    <property type="entry name" value="HTH-TYPE TRANSCRIPTIONAL REGULATORY PROTEIN GABR"/>
    <property type="match status" value="1"/>
</dbReference>
<dbReference type="EMBL" id="JBEHZE010000001">
    <property type="protein sequence ID" value="MEX6633353.1"/>
    <property type="molecule type" value="Genomic_DNA"/>
</dbReference>
<evidence type="ECO:0000256" key="5">
    <source>
        <dbReference type="ARBA" id="ARBA00023163"/>
    </source>
</evidence>
<dbReference type="SMART" id="SM00345">
    <property type="entry name" value="HTH_GNTR"/>
    <property type="match status" value="1"/>
</dbReference>
<dbReference type="Pfam" id="PF00155">
    <property type="entry name" value="Aminotran_1_2"/>
    <property type="match status" value="1"/>
</dbReference>
<comment type="similarity">
    <text evidence="1">In the C-terminal section; belongs to the class-I pyridoxal-phosphate-dependent aminotransferase family.</text>
</comment>
<dbReference type="RefSeq" id="WP_369313308.1">
    <property type="nucleotide sequence ID" value="NZ_JBEHZE010000001.1"/>
</dbReference>
<dbReference type="InterPro" id="IPR015421">
    <property type="entry name" value="PyrdxlP-dep_Trfase_major"/>
</dbReference>
<evidence type="ECO:0000256" key="2">
    <source>
        <dbReference type="ARBA" id="ARBA00022898"/>
    </source>
</evidence>